<reference evidence="3" key="1">
    <citation type="submission" date="2016-02" db="EMBL/GenBank/DDBJ databases">
        <title>Draft genome sequence of Microdochium bolleyi, a fungal endophyte of beachgrass.</title>
        <authorList>
            <consortium name="DOE Joint Genome Institute"/>
            <person name="David A.S."/>
            <person name="May G."/>
            <person name="Haridas S."/>
            <person name="Lim J."/>
            <person name="Wang M."/>
            <person name="Labutti K."/>
            <person name="Lipzen A."/>
            <person name="Barry K."/>
            <person name="Grigoriev I.V."/>
        </authorList>
    </citation>
    <scope>NUCLEOTIDE SEQUENCE [LARGE SCALE GENOMIC DNA]</scope>
    <source>
        <strain evidence="3">J235TASD1</strain>
    </source>
</reference>
<dbReference type="Proteomes" id="UP000070501">
    <property type="component" value="Unassembled WGS sequence"/>
</dbReference>
<dbReference type="AlphaFoldDB" id="A0A136JFH6"/>
<gene>
    <name evidence="2" type="ORF">Micbo1qcDRAFT_172190</name>
</gene>
<dbReference type="OrthoDB" id="4156126at2759"/>
<feature type="compositionally biased region" description="Low complexity" evidence="1">
    <location>
        <begin position="601"/>
        <end position="613"/>
    </location>
</feature>
<accession>A0A136JFH6</accession>
<protein>
    <submittedName>
        <fullName evidence="2">Uncharacterized protein</fullName>
    </submittedName>
</protein>
<proteinExistence type="predicted"/>
<keyword evidence="3" id="KW-1185">Reference proteome</keyword>
<evidence type="ECO:0000313" key="2">
    <source>
        <dbReference type="EMBL" id="KXJ95894.1"/>
    </source>
</evidence>
<feature type="region of interest" description="Disordered" evidence="1">
    <location>
        <begin position="63"/>
        <end position="99"/>
    </location>
</feature>
<feature type="compositionally biased region" description="Polar residues" evidence="1">
    <location>
        <begin position="76"/>
        <end position="93"/>
    </location>
</feature>
<feature type="region of interest" description="Disordered" evidence="1">
    <location>
        <begin position="597"/>
        <end position="627"/>
    </location>
</feature>
<evidence type="ECO:0000313" key="3">
    <source>
        <dbReference type="Proteomes" id="UP000070501"/>
    </source>
</evidence>
<dbReference type="STRING" id="196109.A0A136JFH6"/>
<name>A0A136JFH6_9PEZI</name>
<evidence type="ECO:0000256" key="1">
    <source>
        <dbReference type="SAM" id="MobiDB-lite"/>
    </source>
</evidence>
<sequence length="659" mass="71891">MSAASIASWNARDRVLLGSDESRAYSLTSIAPPLPLDMCVMPVQDLASLAVTTQPETCYYDYTEDFGTQEPGPESVGSSRSTVGHSLSGNLRQSGGPIEYGDARDYGDRYSVFTATESQIPSPGSPKAIELASGEVRSASSYSLHTHALTGNANEQITYVNGALRPSYHASRVPLRINDIDLLPSQLTRTSIDTFNPNMDVEARDVPIFSYPCYRSTLSQKTSTCTPNRQVHVERRKAPTIHSEQGVIIGDDPEDCLNASIFADDASIAQSHRHSNRQQDLGGIKKRTGQGKFPIETMEKDHEGVAAEQAMPVHNAPDSINEYAHVQARQQPVPANDTRDNTQTVRHVQIQRSLTEPGCVGTGNLAMYSSEFPISQQSLPFNRGRDRRRDAVSRISEPLPPRGNMMEIEPIFPSCTLTTLVEPKPISVSHQLEVKNSISLLMKALPALPRHVGSRSVPGISASDDGNSVKVLQPYQLPSAANADLQKDRSEERLIACSAQEAEDRPQPSPPKLRLKMTLVPEKSTLGVSPTHISASGLKQAGQKTPRKLKLRSSCSSRVTTSQDDIVKPSDMHADIFKLAQCHDFLAATGKSLTEQNLATKSSGSKGSDFGGDQLHPGASYKKRKHRSLRQLVRIKVSKLMKEAKGVVWKRSKSCNLAA</sequence>
<dbReference type="EMBL" id="KQ964246">
    <property type="protein sequence ID" value="KXJ95894.1"/>
    <property type="molecule type" value="Genomic_DNA"/>
</dbReference>
<organism evidence="2 3">
    <name type="scientific">Microdochium bolleyi</name>
    <dbReference type="NCBI Taxonomy" id="196109"/>
    <lineage>
        <taxon>Eukaryota</taxon>
        <taxon>Fungi</taxon>
        <taxon>Dikarya</taxon>
        <taxon>Ascomycota</taxon>
        <taxon>Pezizomycotina</taxon>
        <taxon>Sordariomycetes</taxon>
        <taxon>Xylariomycetidae</taxon>
        <taxon>Xylariales</taxon>
        <taxon>Microdochiaceae</taxon>
        <taxon>Microdochium</taxon>
    </lineage>
</organism>
<feature type="region of interest" description="Disordered" evidence="1">
    <location>
        <begin position="527"/>
        <end position="547"/>
    </location>
</feature>
<dbReference type="InParanoid" id="A0A136JFH6"/>